<dbReference type="InterPro" id="IPR008250">
    <property type="entry name" value="ATPase_P-typ_transduc_dom_A_sf"/>
</dbReference>
<dbReference type="EC" id="7.2.2.14" evidence="4"/>
<feature type="domain" description="Cation-transporting P-type ATPase N-terminal" evidence="19">
    <location>
        <begin position="30"/>
        <end position="100"/>
    </location>
</feature>
<dbReference type="SUPFAM" id="SSF56784">
    <property type="entry name" value="HAD-like"/>
    <property type="match status" value="1"/>
</dbReference>
<dbReference type="InterPro" id="IPR044492">
    <property type="entry name" value="P_typ_ATPase_HD_dom"/>
</dbReference>
<keyword evidence="7" id="KW-0997">Cell inner membrane</keyword>
<sequence length="874" mass="98977">MIRIFDIKNSKNDLKHNDNEIFKNYLTESKENTYNSLQKYKSTLNGLSEKEVKKRLNENGKNVVIKDEHKGPLYFLLESFKDEFIIILLFLSLINLFLGDTLGSIIIIVIAFISALIRFFQDYSVYKFNKKLQSKIYSTVIVLRNNEEMEIKVEDVVVGDIVKLNAGTIMPADLKIIDCKDLFINQSVFTGESVLIEKKQLSSNNPKEIFDIENICLMGTSVVSGRGSGLVISTGFDSYLGKVGSEIKDKKEETNFDKGIKSISNLLIKYMAIVCLVVIVIDGILKQNMGEALLFALSVAVGITPSMLPMILNVNLTKGSKSLAKKKTLVKKIESIQNLGAIDILCTDKTGTLTENEITLQKYIDALGKENEDILEYAFLNSYYSTGIKNLVDRAIISYGKQNKIDEKVKIYEKVDEIPFDYNRKKQSIVVKHKNTYRMITKGALEEVIKDCNMVHTNDKNEVITEKIKKVIKSKAIELANDGMQVIALAEKNSYPGINSFNTDYEKDMTFVGFVAFLDPAKKDVKKTLSNLYKIGIKTKILTGDNPYATKNICNMVGLNGNDILLGSDIDKMTDEQLSSRIEEVDVFARMNPLQKERIVSLYRKNNHVVGYMGDGVNDAPSLSEADVGISVNTATSIAKEASDIIILKQSLKVIYDGVLEGRKVYGNIIKYMKMALSADFGDVFSIMISSIFIPFLPLLPIQMLLQDFIYDFSQIGIPYDNVDESFLIEPKKWDTKGISRFMKVMGITSSLIDIISFIIFWFIFKYNSVDKQAYFQTAWFVTCLTTELMIIYNVRTAKRPFIESNASSKLNILTIFSLALTIITPIILHNIKTFHFVILPTSFYFYLIGLVLLYFIIVSIIKRIYIAKYDEWL</sequence>
<dbReference type="Gene3D" id="3.40.50.1000">
    <property type="entry name" value="HAD superfamily/HAD-like"/>
    <property type="match status" value="1"/>
</dbReference>
<evidence type="ECO:0000256" key="9">
    <source>
        <dbReference type="ARBA" id="ARBA00022692"/>
    </source>
</evidence>
<dbReference type="PROSITE" id="PS00154">
    <property type="entry name" value="ATPASE_E1_E2"/>
    <property type="match status" value="1"/>
</dbReference>
<dbReference type="InterPro" id="IPR006415">
    <property type="entry name" value="P-type_ATPase_IIIB"/>
</dbReference>
<keyword evidence="6" id="KW-1003">Cell membrane</keyword>
<dbReference type="InterPro" id="IPR006068">
    <property type="entry name" value="ATPase_P-typ_cation-transptr_C"/>
</dbReference>
<feature type="transmembrane region" description="Helical" evidence="18">
    <location>
        <begin position="742"/>
        <end position="765"/>
    </location>
</feature>
<organism evidence="20">
    <name type="scientific">human gut metagenome</name>
    <dbReference type="NCBI Taxonomy" id="408170"/>
    <lineage>
        <taxon>unclassified sequences</taxon>
        <taxon>metagenomes</taxon>
        <taxon>organismal metagenomes</taxon>
    </lineage>
</organism>
<dbReference type="Pfam" id="PF00122">
    <property type="entry name" value="E1-E2_ATPase"/>
    <property type="match status" value="1"/>
</dbReference>
<evidence type="ECO:0000256" key="5">
    <source>
        <dbReference type="ARBA" id="ARBA00013555"/>
    </source>
</evidence>
<evidence type="ECO:0000256" key="11">
    <source>
        <dbReference type="ARBA" id="ARBA00022840"/>
    </source>
</evidence>
<evidence type="ECO:0000256" key="10">
    <source>
        <dbReference type="ARBA" id="ARBA00022741"/>
    </source>
</evidence>
<dbReference type="SFLD" id="SFLDF00027">
    <property type="entry name" value="p-type_atpase"/>
    <property type="match status" value="1"/>
</dbReference>
<evidence type="ECO:0000256" key="13">
    <source>
        <dbReference type="ARBA" id="ARBA00022967"/>
    </source>
</evidence>
<evidence type="ECO:0000313" key="20">
    <source>
        <dbReference type="EMBL" id="EKC44986.1"/>
    </source>
</evidence>
<dbReference type="GO" id="GO:0016887">
    <property type="term" value="F:ATP hydrolysis activity"/>
    <property type="evidence" value="ECO:0007669"/>
    <property type="project" value="InterPro"/>
</dbReference>
<feature type="transmembrane region" description="Helical" evidence="18">
    <location>
        <begin position="84"/>
        <end position="117"/>
    </location>
</feature>
<dbReference type="InterPro" id="IPR023299">
    <property type="entry name" value="ATPase_P-typ_cyto_dom_N"/>
</dbReference>
<dbReference type="Pfam" id="PF00690">
    <property type="entry name" value="Cation_ATPase_N"/>
    <property type="match status" value="1"/>
</dbReference>
<dbReference type="InterPro" id="IPR001757">
    <property type="entry name" value="P_typ_ATPase"/>
</dbReference>
<evidence type="ECO:0000256" key="16">
    <source>
        <dbReference type="ARBA" id="ARBA00029806"/>
    </source>
</evidence>
<feature type="transmembrane region" description="Helical" evidence="18">
    <location>
        <begin position="811"/>
        <end position="832"/>
    </location>
</feature>
<protein>
    <recommendedName>
        <fullName evidence="5">Magnesium-transporting ATPase, P-type 1</fullName>
        <ecNumber evidence="4">7.2.2.14</ecNumber>
    </recommendedName>
    <alternativeName>
        <fullName evidence="16">Mg(2+) transport ATPase, P-type 1</fullName>
    </alternativeName>
</protein>
<evidence type="ECO:0000256" key="1">
    <source>
        <dbReference type="ARBA" id="ARBA00003954"/>
    </source>
</evidence>
<name>K1SC83_9ZZZZ</name>
<evidence type="ECO:0000256" key="6">
    <source>
        <dbReference type="ARBA" id="ARBA00022475"/>
    </source>
</evidence>
<comment type="function">
    <text evidence="1">Mediates magnesium influx to the cytosol.</text>
</comment>
<evidence type="ECO:0000256" key="17">
    <source>
        <dbReference type="ARBA" id="ARBA00047295"/>
    </source>
</evidence>
<evidence type="ECO:0000256" key="4">
    <source>
        <dbReference type="ARBA" id="ARBA00012786"/>
    </source>
</evidence>
<feature type="transmembrane region" description="Helical" evidence="18">
    <location>
        <begin position="777"/>
        <end position="795"/>
    </location>
</feature>
<dbReference type="SUPFAM" id="SSF81660">
    <property type="entry name" value="Metal cation-transporting ATPase, ATP-binding domain N"/>
    <property type="match status" value="1"/>
</dbReference>
<keyword evidence="14 18" id="KW-1133">Transmembrane helix</keyword>
<dbReference type="AlphaFoldDB" id="K1SC83"/>
<keyword evidence="11" id="KW-0067">ATP-binding</keyword>
<keyword evidence="15 18" id="KW-0472">Membrane</keyword>
<dbReference type="InterPro" id="IPR018303">
    <property type="entry name" value="ATPase_P-typ_P_site"/>
</dbReference>
<comment type="caution">
    <text evidence="20">The sequence shown here is derived from an EMBL/GenBank/DDBJ whole genome shotgun (WGS) entry which is preliminary data.</text>
</comment>
<feature type="transmembrane region" description="Helical" evidence="18">
    <location>
        <begin position="266"/>
        <end position="286"/>
    </location>
</feature>
<dbReference type="GO" id="GO:0005524">
    <property type="term" value="F:ATP binding"/>
    <property type="evidence" value="ECO:0007669"/>
    <property type="project" value="UniProtKB-KW"/>
</dbReference>
<dbReference type="Gene3D" id="3.40.1110.10">
    <property type="entry name" value="Calcium-transporting ATPase, cytoplasmic domain N"/>
    <property type="match status" value="1"/>
</dbReference>
<dbReference type="InterPro" id="IPR023298">
    <property type="entry name" value="ATPase_P-typ_TM_dom_sf"/>
</dbReference>
<evidence type="ECO:0000256" key="18">
    <source>
        <dbReference type="SAM" id="Phobius"/>
    </source>
</evidence>
<comment type="catalytic activity">
    <reaction evidence="17">
        <text>Mg(2+)(out) + ATP + H2O = Mg(2+)(in) + ADP + phosphate + H(+)</text>
        <dbReference type="Rhea" id="RHEA:10260"/>
        <dbReference type="ChEBI" id="CHEBI:15377"/>
        <dbReference type="ChEBI" id="CHEBI:15378"/>
        <dbReference type="ChEBI" id="CHEBI:18420"/>
        <dbReference type="ChEBI" id="CHEBI:30616"/>
        <dbReference type="ChEBI" id="CHEBI:43474"/>
        <dbReference type="ChEBI" id="CHEBI:456216"/>
        <dbReference type="EC" id="7.2.2.14"/>
    </reaction>
</comment>
<dbReference type="GO" id="GO:0005886">
    <property type="term" value="C:plasma membrane"/>
    <property type="evidence" value="ECO:0007669"/>
    <property type="project" value="UniProtKB-SubCell"/>
</dbReference>
<accession>K1SC83</accession>
<dbReference type="InterPro" id="IPR023214">
    <property type="entry name" value="HAD_sf"/>
</dbReference>
<dbReference type="Gene3D" id="1.20.1110.10">
    <property type="entry name" value="Calcium-transporting ATPase, transmembrane domain"/>
    <property type="match status" value="1"/>
</dbReference>
<evidence type="ECO:0000256" key="7">
    <source>
        <dbReference type="ARBA" id="ARBA00022519"/>
    </source>
</evidence>
<keyword evidence="9 18" id="KW-0812">Transmembrane</keyword>
<dbReference type="SMART" id="SM00831">
    <property type="entry name" value="Cation_ATPase_N"/>
    <property type="match status" value="1"/>
</dbReference>
<dbReference type="InterPro" id="IPR036412">
    <property type="entry name" value="HAD-like_sf"/>
</dbReference>
<dbReference type="EMBL" id="AJWZ01011491">
    <property type="protein sequence ID" value="EKC44986.1"/>
    <property type="molecule type" value="Genomic_DNA"/>
</dbReference>
<comment type="subcellular location">
    <subcellularLocation>
        <location evidence="2">Cell inner membrane</location>
        <topology evidence="2">Multi-pass membrane protein</topology>
    </subcellularLocation>
</comment>
<evidence type="ECO:0000256" key="2">
    <source>
        <dbReference type="ARBA" id="ARBA00004429"/>
    </source>
</evidence>
<evidence type="ECO:0000256" key="12">
    <source>
        <dbReference type="ARBA" id="ARBA00022842"/>
    </source>
</evidence>
<feature type="transmembrane region" description="Helical" evidence="18">
    <location>
        <begin position="292"/>
        <end position="316"/>
    </location>
</feature>
<gene>
    <name evidence="20" type="ORF">OBE_17141</name>
</gene>
<comment type="similarity">
    <text evidence="3">Belongs to the cation transport ATPase (P-type) (TC 3.A.3) family. Type IIIB subfamily.</text>
</comment>
<evidence type="ECO:0000259" key="19">
    <source>
        <dbReference type="SMART" id="SM00831"/>
    </source>
</evidence>
<keyword evidence="12" id="KW-0460">Magnesium</keyword>
<dbReference type="InterPro" id="IPR059000">
    <property type="entry name" value="ATPase_P-type_domA"/>
</dbReference>
<evidence type="ECO:0000256" key="3">
    <source>
        <dbReference type="ARBA" id="ARBA00008746"/>
    </source>
</evidence>
<dbReference type="GO" id="GO:0015444">
    <property type="term" value="F:P-type magnesium transporter activity"/>
    <property type="evidence" value="ECO:0007669"/>
    <property type="project" value="UniProtKB-EC"/>
</dbReference>
<dbReference type="Pfam" id="PF13246">
    <property type="entry name" value="Cation_ATPase"/>
    <property type="match status" value="1"/>
</dbReference>
<proteinExistence type="inferred from homology"/>
<dbReference type="SUPFAM" id="SSF81653">
    <property type="entry name" value="Calcium ATPase, transduction domain A"/>
    <property type="match status" value="1"/>
</dbReference>
<keyword evidence="13" id="KW-1278">Translocase</keyword>
<dbReference type="InterPro" id="IPR004014">
    <property type="entry name" value="ATPase_P-typ_cation-transptr_N"/>
</dbReference>
<dbReference type="NCBIfam" id="TIGR01494">
    <property type="entry name" value="ATPase_P-type"/>
    <property type="match status" value="2"/>
</dbReference>
<evidence type="ECO:0000256" key="14">
    <source>
        <dbReference type="ARBA" id="ARBA00022989"/>
    </source>
</evidence>
<evidence type="ECO:0000256" key="15">
    <source>
        <dbReference type="ARBA" id="ARBA00023136"/>
    </source>
</evidence>
<reference evidence="20" key="1">
    <citation type="journal article" date="2013" name="Environ. Microbiol.">
        <title>Microbiota from the distal guts of lean and obese adolescents exhibit partial functional redundancy besides clear differences in community structure.</title>
        <authorList>
            <person name="Ferrer M."/>
            <person name="Ruiz A."/>
            <person name="Lanza F."/>
            <person name="Haange S.B."/>
            <person name="Oberbach A."/>
            <person name="Till H."/>
            <person name="Bargiela R."/>
            <person name="Campoy C."/>
            <person name="Segura M.T."/>
            <person name="Richter M."/>
            <person name="von Bergen M."/>
            <person name="Seifert J."/>
            <person name="Suarez A."/>
        </authorList>
    </citation>
    <scope>NUCLEOTIDE SEQUENCE</scope>
</reference>
<evidence type="ECO:0000256" key="8">
    <source>
        <dbReference type="ARBA" id="ARBA00022553"/>
    </source>
</evidence>
<keyword evidence="8" id="KW-0597">Phosphoprotein</keyword>
<dbReference type="Pfam" id="PF00689">
    <property type="entry name" value="Cation_ATPase_C"/>
    <property type="match status" value="1"/>
</dbReference>
<dbReference type="SFLD" id="SFLDG00002">
    <property type="entry name" value="C1.7:_P-type_atpase_like"/>
    <property type="match status" value="1"/>
</dbReference>
<dbReference type="PANTHER" id="PTHR42861">
    <property type="entry name" value="CALCIUM-TRANSPORTING ATPASE"/>
    <property type="match status" value="1"/>
</dbReference>
<dbReference type="PRINTS" id="PR01836">
    <property type="entry name" value="MGATPASE"/>
</dbReference>
<keyword evidence="10" id="KW-0547">Nucleotide-binding</keyword>
<dbReference type="Gene3D" id="2.70.150.10">
    <property type="entry name" value="Calcium-transporting ATPase, cytoplasmic transduction domain A"/>
    <property type="match status" value="1"/>
</dbReference>
<feature type="transmembrane region" description="Helical" evidence="18">
    <location>
        <begin position="844"/>
        <end position="862"/>
    </location>
</feature>
<dbReference type="SFLD" id="SFLDS00003">
    <property type="entry name" value="Haloacid_Dehalogenase"/>
    <property type="match status" value="1"/>
</dbReference>
<dbReference type="NCBIfam" id="TIGR01524">
    <property type="entry name" value="ATPase-IIIB_Mg"/>
    <property type="match status" value="1"/>
</dbReference>
<dbReference type="SUPFAM" id="SSF81665">
    <property type="entry name" value="Calcium ATPase, transmembrane domain M"/>
    <property type="match status" value="1"/>
</dbReference>